<organism evidence="1">
    <name type="scientific">Solanum lycopersicum</name>
    <name type="common">Tomato</name>
    <name type="synonym">Lycopersicon esculentum</name>
    <dbReference type="NCBI Taxonomy" id="4081"/>
    <lineage>
        <taxon>Eukaryota</taxon>
        <taxon>Viridiplantae</taxon>
        <taxon>Streptophyta</taxon>
        <taxon>Embryophyta</taxon>
        <taxon>Tracheophyta</taxon>
        <taxon>Spermatophyta</taxon>
        <taxon>Magnoliopsida</taxon>
        <taxon>eudicotyledons</taxon>
        <taxon>Gunneridae</taxon>
        <taxon>Pentapetalae</taxon>
        <taxon>asterids</taxon>
        <taxon>lamiids</taxon>
        <taxon>Solanales</taxon>
        <taxon>Solanaceae</taxon>
        <taxon>Solanoideae</taxon>
        <taxon>Solaneae</taxon>
        <taxon>Solanum</taxon>
        <taxon>Solanum subgen. Lycopersicon</taxon>
    </lineage>
</organism>
<sequence length="52" mass="6257">MSFIRFNNLLFIQTMNRIKYFVCIYLTTFDQSILDFDPPPYSHLITKVILPQ</sequence>
<dbReference type="Proteomes" id="UP000004994">
    <property type="component" value="Chromosome 6"/>
</dbReference>
<name>A0A3Q7GTU5_SOLLC</name>
<dbReference type="InParanoid" id="A0A3Q7GTU5"/>
<reference evidence="1" key="2">
    <citation type="submission" date="2019-01" db="UniProtKB">
        <authorList>
            <consortium name="EnsemblPlants"/>
        </authorList>
    </citation>
    <scope>IDENTIFICATION</scope>
    <source>
        <strain evidence="1">cv. Heinz 1706</strain>
    </source>
</reference>
<evidence type="ECO:0000313" key="1">
    <source>
        <dbReference type="EnsemblPlants" id="Solyc06g035540.1.1.1"/>
    </source>
</evidence>
<protein>
    <submittedName>
        <fullName evidence="1">Uncharacterized protein</fullName>
    </submittedName>
</protein>
<accession>A0A3Q7GTU5</accession>
<dbReference type="Gramene" id="Solyc06g035540.1.1">
    <property type="protein sequence ID" value="Solyc06g035540.1.1.1"/>
    <property type="gene ID" value="Solyc06g035540.1"/>
</dbReference>
<keyword evidence="2" id="KW-1185">Reference proteome</keyword>
<proteinExistence type="predicted"/>
<dbReference type="AlphaFoldDB" id="A0A3Q7GTU5"/>
<dbReference type="EnsemblPlants" id="Solyc06g035540.1.1">
    <property type="protein sequence ID" value="Solyc06g035540.1.1.1"/>
    <property type="gene ID" value="Solyc06g035540.1"/>
</dbReference>
<dbReference type="PaxDb" id="4081-Solyc06g035540.1.1"/>
<evidence type="ECO:0000313" key="2">
    <source>
        <dbReference type="Proteomes" id="UP000004994"/>
    </source>
</evidence>
<reference evidence="1" key="1">
    <citation type="journal article" date="2012" name="Nature">
        <title>The tomato genome sequence provides insights into fleshy fruit evolution.</title>
        <authorList>
            <consortium name="Tomato Genome Consortium"/>
        </authorList>
    </citation>
    <scope>NUCLEOTIDE SEQUENCE [LARGE SCALE GENOMIC DNA]</scope>
    <source>
        <strain evidence="1">cv. Heinz 1706</strain>
    </source>
</reference>